<dbReference type="RefSeq" id="WP_153384263.1">
    <property type="nucleotide sequence ID" value="NZ_VDFP01000001.1"/>
</dbReference>
<dbReference type="InterPro" id="IPR050438">
    <property type="entry name" value="LMW_PTPase"/>
</dbReference>
<dbReference type="InterPro" id="IPR036196">
    <property type="entry name" value="Ptyr_pPase_sf"/>
</dbReference>
<feature type="domain" description="Phosphotyrosine protein phosphatase I" evidence="7">
    <location>
        <begin position="2"/>
        <end position="147"/>
    </location>
</feature>
<dbReference type="SMART" id="SM00226">
    <property type="entry name" value="LMWPc"/>
    <property type="match status" value="1"/>
</dbReference>
<evidence type="ECO:0000313" key="9">
    <source>
        <dbReference type="Proteomes" id="UP000414364"/>
    </source>
</evidence>
<feature type="active site" evidence="6">
    <location>
        <position position="14"/>
    </location>
</feature>
<dbReference type="PANTHER" id="PTHR11717:SF7">
    <property type="entry name" value="LOW MOLECULAR WEIGHT PHOSPHOTYROSINE PROTEIN PHOSPHATASE"/>
    <property type="match status" value="1"/>
</dbReference>
<keyword evidence="4" id="KW-0904">Protein phosphatase</keyword>
<dbReference type="PRINTS" id="PR00719">
    <property type="entry name" value="LMWPTPASE"/>
</dbReference>
<dbReference type="Proteomes" id="UP000414364">
    <property type="component" value="Unassembled WGS sequence"/>
</dbReference>
<evidence type="ECO:0000256" key="5">
    <source>
        <dbReference type="ARBA" id="ARBA00051722"/>
    </source>
</evidence>
<evidence type="ECO:0000256" key="3">
    <source>
        <dbReference type="ARBA" id="ARBA00022801"/>
    </source>
</evidence>
<protein>
    <recommendedName>
        <fullName evidence="2">protein-tyrosine-phosphatase</fullName>
        <ecNumber evidence="2">3.1.3.48</ecNumber>
    </recommendedName>
</protein>
<organism evidence="8 9">
    <name type="scientific">Companilactobacillus halodurans</name>
    <dbReference type="NCBI Taxonomy" id="2584183"/>
    <lineage>
        <taxon>Bacteria</taxon>
        <taxon>Bacillati</taxon>
        <taxon>Bacillota</taxon>
        <taxon>Bacilli</taxon>
        <taxon>Lactobacillales</taxon>
        <taxon>Lactobacillaceae</taxon>
        <taxon>Companilactobacillus</taxon>
    </lineage>
</organism>
<dbReference type="SUPFAM" id="SSF52788">
    <property type="entry name" value="Phosphotyrosine protein phosphatases I"/>
    <property type="match status" value="1"/>
</dbReference>
<feature type="active site" description="Proton donor" evidence="6">
    <location>
        <position position="123"/>
    </location>
</feature>
<dbReference type="InterPro" id="IPR023485">
    <property type="entry name" value="Ptyr_pPase"/>
</dbReference>
<dbReference type="EMBL" id="VDFP01000001">
    <property type="protein sequence ID" value="MQS74844.1"/>
    <property type="molecule type" value="Genomic_DNA"/>
</dbReference>
<dbReference type="AlphaFoldDB" id="A0A5P0ZKS5"/>
<sequence length="151" mass="17537">MKKVIFVCLGNICRSPMAEMMMKDLVKKAGLEKQFQIESRSTSTYEIGNGPHPGALAELKRQDVPIIKHQAKQITQDDFDSADLIIGMDQQNIVNLKKMAPNKDQEKIHLAFEILNQNKEVEDPWYDHKFNRTYQQLKKLLPLWLKKISEK</sequence>
<dbReference type="Pfam" id="PF01451">
    <property type="entry name" value="LMWPc"/>
    <property type="match status" value="1"/>
</dbReference>
<dbReference type="EC" id="3.1.3.48" evidence="2"/>
<evidence type="ECO:0000256" key="4">
    <source>
        <dbReference type="ARBA" id="ARBA00022912"/>
    </source>
</evidence>
<comment type="similarity">
    <text evidence="1">Belongs to the low molecular weight phosphotyrosine protein phosphatase family.</text>
</comment>
<dbReference type="GO" id="GO:0004725">
    <property type="term" value="F:protein tyrosine phosphatase activity"/>
    <property type="evidence" value="ECO:0007669"/>
    <property type="project" value="UniProtKB-EC"/>
</dbReference>
<evidence type="ECO:0000256" key="2">
    <source>
        <dbReference type="ARBA" id="ARBA00013064"/>
    </source>
</evidence>
<evidence type="ECO:0000256" key="6">
    <source>
        <dbReference type="PIRSR" id="PIRSR617867-1"/>
    </source>
</evidence>
<name>A0A5P0ZKS5_9LACO</name>
<comment type="caution">
    <text evidence="8">The sequence shown here is derived from an EMBL/GenBank/DDBJ whole genome shotgun (WGS) entry which is preliminary data.</text>
</comment>
<evidence type="ECO:0000256" key="1">
    <source>
        <dbReference type="ARBA" id="ARBA00011063"/>
    </source>
</evidence>
<evidence type="ECO:0000313" key="8">
    <source>
        <dbReference type="EMBL" id="MQS74844.1"/>
    </source>
</evidence>
<gene>
    <name evidence="8" type="ORF">FHL06_00330</name>
</gene>
<dbReference type="PANTHER" id="PTHR11717">
    <property type="entry name" value="LOW MOLECULAR WEIGHT PROTEIN TYROSINE PHOSPHATASE"/>
    <property type="match status" value="1"/>
</dbReference>
<accession>A0A5P0ZKS5</accession>
<dbReference type="CDD" id="cd16343">
    <property type="entry name" value="LMWPTP"/>
    <property type="match status" value="1"/>
</dbReference>
<feature type="active site" description="Nucleophile" evidence="6">
    <location>
        <position position="8"/>
    </location>
</feature>
<dbReference type="InterPro" id="IPR017867">
    <property type="entry name" value="Tyr_phospatase_low_mol_wt"/>
</dbReference>
<reference evidence="8 9" key="1">
    <citation type="journal article" date="2019" name="Syst. Appl. Microbiol.">
        <title>Polyphasic characterization of two novel Lactobacillus spp. isolated from blown salami packages: Description of Lactobacillus halodurans sp. nov. and Lactobacillus salsicarnum sp. nov.</title>
        <authorList>
            <person name="Schuster J.A."/>
            <person name="Klingl A."/>
            <person name="Vogel R.F."/>
            <person name="Ehrmann M.A."/>
        </authorList>
    </citation>
    <scope>NUCLEOTIDE SEQUENCE [LARGE SCALE GENOMIC DNA]</scope>
    <source>
        <strain evidence="8 9">TMW 1.2172</strain>
    </source>
</reference>
<keyword evidence="3" id="KW-0378">Hydrolase</keyword>
<comment type="catalytic activity">
    <reaction evidence="5">
        <text>O-phospho-L-tyrosyl-[protein] + H2O = L-tyrosyl-[protein] + phosphate</text>
        <dbReference type="Rhea" id="RHEA:10684"/>
        <dbReference type="Rhea" id="RHEA-COMP:10136"/>
        <dbReference type="Rhea" id="RHEA-COMP:20101"/>
        <dbReference type="ChEBI" id="CHEBI:15377"/>
        <dbReference type="ChEBI" id="CHEBI:43474"/>
        <dbReference type="ChEBI" id="CHEBI:46858"/>
        <dbReference type="ChEBI" id="CHEBI:61978"/>
        <dbReference type="EC" id="3.1.3.48"/>
    </reaction>
</comment>
<evidence type="ECO:0000259" key="7">
    <source>
        <dbReference type="SMART" id="SM00226"/>
    </source>
</evidence>
<dbReference type="Gene3D" id="3.40.50.2300">
    <property type="match status" value="1"/>
</dbReference>
<proteinExistence type="inferred from homology"/>